<dbReference type="EMBL" id="QFQS01000002">
    <property type="protein sequence ID" value="PZQ97915.1"/>
    <property type="molecule type" value="Genomic_DNA"/>
</dbReference>
<gene>
    <name evidence="1" type="ORF">DI533_12295</name>
</gene>
<name>A0A2W5SF81_CERSP</name>
<organism evidence="1 2">
    <name type="scientific">Cereibacter sphaeroides</name>
    <name type="common">Rhodobacter sphaeroides</name>
    <dbReference type="NCBI Taxonomy" id="1063"/>
    <lineage>
        <taxon>Bacteria</taxon>
        <taxon>Pseudomonadati</taxon>
        <taxon>Pseudomonadota</taxon>
        <taxon>Alphaproteobacteria</taxon>
        <taxon>Rhodobacterales</taxon>
        <taxon>Paracoccaceae</taxon>
        <taxon>Cereibacter</taxon>
    </lineage>
</organism>
<reference evidence="1 2" key="1">
    <citation type="submission" date="2017-08" db="EMBL/GenBank/DDBJ databases">
        <title>Infants hospitalized years apart are colonized by the same room-sourced microbial strains.</title>
        <authorList>
            <person name="Brooks B."/>
            <person name="Olm M.R."/>
            <person name="Firek B.A."/>
            <person name="Baker R."/>
            <person name="Thomas B.C."/>
            <person name="Morowitz M.J."/>
            <person name="Banfield J.F."/>
        </authorList>
    </citation>
    <scope>NUCLEOTIDE SEQUENCE [LARGE SCALE GENOMIC DNA]</scope>
    <source>
        <strain evidence="1">S2_003_000_R2_11</strain>
    </source>
</reference>
<dbReference type="Proteomes" id="UP000248975">
    <property type="component" value="Unassembled WGS sequence"/>
</dbReference>
<accession>A0A2W5SF81</accession>
<protein>
    <submittedName>
        <fullName evidence="1">Uncharacterized protein</fullName>
    </submittedName>
</protein>
<proteinExistence type="predicted"/>
<dbReference type="AlphaFoldDB" id="A0A2W5SF81"/>
<comment type="caution">
    <text evidence="1">The sequence shown here is derived from an EMBL/GenBank/DDBJ whole genome shotgun (WGS) entry which is preliminary data.</text>
</comment>
<sequence>MDRFAENRPNGRLYLFMAPHPAFADMNEDHQLAELARHEPSDREAAARMRRDARAGRPGIAHAIAGILRQMLIASRKPRQMP</sequence>
<evidence type="ECO:0000313" key="2">
    <source>
        <dbReference type="Proteomes" id="UP000248975"/>
    </source>
</evidence>
<evidence type="ECO:0000313" key="1">
    <source>
        <dbReference type="EMBL" id="PZQ97915.1"/>
    </source>
</evidence>